<keyword evidence="2" id="KW-0812">Transmembrane</keyword>
<organism evidence="3 4">
    <name type="scientific">Paractinoplanes ovalisporus</name>
    <dbReference type="NCBI Taxonomy" id="2810368"/>
    <lineage>
        <taxon>Bacteria</taxon>
        <taxon>Bacillati</taxon>
        <taxon>Actinomycetota</taxon>
        <taxon>Actinomycetes</taxon>
        <taxon>Micromonosporales</taxon>
        <taxon>Micromonosporaceae</taxon>
        <taxon>Paractinoplanes</taxon>
    </lineage>
</organism>
<keyword evidence="2" id="KW-1133">Transmembrane helix</keyword>
<feature type="transmembrane region" description="Helical" evidence="2">
    <location>
        <begin position="51"/>
        <end position="69"/>
    </location>
</feature>
<dbReference type="Pfam" id="PF19609">
    <property type="entry name" value="DUF6114"/>
    <property type="match status" value="1"/>
</dbReference>
<evidence type="ECO:0000256" key="1">
    <source>
        <dbReference type="SAM" id="MobiDB-lite"/>
    </source>
</evidence>
<evidence type="ECO:0000313" key="4">
    <source>
        <dbReference type="Proteomes" id="UP000632138"/>
    </source>
</evidence>
<dbReference type="EMBL" id="JAENHP010000031">
    <property type="protein sequence ID" value="MBM2623037.1"/>
    <property type="molecule type" value="Genomic_DNA"/>
</dbReference>
<dbReference type="InterPro" id="IPR046096">
    <property type="entry name" value="DUF6114"/>
</dbReference>
<feature type="transmembrane region" description="Helical" evidence="2">
    <location>
        <begin position="169"/>
        <end position="190"/>
    </location>
</feature>
<feature type="transmembrane region" description="Helical" evidence="2">
    <location>
        <begin position="76"/>
        <end position="93"/>
    </location>
</feature>
<keyword evidence="4" id="KW-1185">Reference proteome</keyword>
<comment type="caution">
    <text evidence="3">The sequence shown here is derived from an EMBL/GenBank/DDBJ whole genome shotgun (WGS) entry which is preliminary data.</text>
</comment>
<protein>
    <submittedName>
        <fullName evidence="3">Uncharacterized protein</fullName>
    </submittedName>
</protein>
<feature type="transmembrane region" description="Helical" evidence="2">
    <location>
        <begin position="99"/>
        <end position="116"/>
    </location>
</feature>
<proteinExistence type="predicted"/>
<feature type="compositionally biased region" description="Low complexity" evidence="1">
    <location>
        <begin position="242"/>
        <end position="255"/>
    </location>
</feature>
<feature type="compositionally biased region" description="Low complexity" evidence="1">
    <location>
        <begin position="265"/>
        <end position="290"/>
    </location>
</feature>
<sequence length="490" mass="51537">MAQDSFWSRFRRWRRRRPFWGGFFLVLAALELLYTANMNLGNLEVHLGPQGFLSYLLPMLLLLCGLLSWFSPAQRVFYGIIGLLTALYTFLGLNLGGFFVGMLLGIVGGALVIAWGPPRVRPAPPTDGPDPDDEPVRTDRDQQVRRSTQLGDSTIIPGMNDGRFKNPRALSIVLLVTAVTGSVLVAGSSLPARAEECPEGLPSRTSETPSAPASSAASPSGRESLEPTPAAPGDSKPGGGSKSAAPSSSASASPGAEDEGTGNPILDGIGDFFDGVGDLLGIGDKESPAPSASPTPSKNPLPAAPSPSASASSSKAARSSAPVSASASASVEEIPCLGPRVMDKVASADDIPRVAVEPGVMKVDSLTMYESTYGGVVDMPTAKGSFKALKFSMDKAVNKPFTLTMNEPGRAQTVIKSNELVTDGNVRFYTPEFKGNLFGLIPVTFTPESPPPLTLPVLWFTNVTIKLAYVRCDVLTADPLDIREKLTAAS</sequence>
<feature type="compositionally biased region" description="Low complexity" evidence="1">
    <location>
        <begin position="202"/>
        <end position="222"/>
    </location>
</feature>
<dbReference type="Proteomes" id="UP000632138">
    <property type="component" value="Unassembled WGS sequence"/>
</dbReference>
<feature type="compositionally biased region" description="Pro residues" evidence="1">
    <location>
        <begin position="291"/>
        <end position="305"/>
    </location>
</feature>
<feature type="compositionally biased region" description="Basic and acidic residues" evidence="1">
    <location>
        <begin position="134"/>
        <end position="144"/>
    </location>
</feature>
<accession>A0ABS2AT67</accession>
<feature type="compositionally biased region" description="Low complexity" evidence="1">
    <location>
        <begin position="306"/>
        <end position="330"/>
    </location>
</feature>
<dbReference type="RefSeq" id="WP_203383393.1">
    <property type="nucleotide sequence ID" value="NZ_JAENHP010000031.1"/>
</dbReference>
<gene>
    <name evidence="3" type="ORF">JIG36_46815</name>
</gene>
<evidence type="ECO:0000256" key="2">
    <source>
        <dbReference type="SAM" id="Phobius"/>
    </source>
</evidence>
<name>A0ABS2AT67_9ACTN</name>
<feature type="region of interest" description="Disordered" evidence="1">
    <location>
        <begin position="121"/>
        <end position="160"/>
    </location>
</feature>
<feature type="region of interest" description="Disordered" evidence="1">
    <location>
        <begin position="192"/>
        <end position="330"/>
    </location>
</feature>
<evidence type="ECO:0000313" key="3">
    <source>
        <dbReference type="EMBL" id="MBM2623037.1"/>
    </source>
</evidence>
<reference evidence="3 4" key="1">
    <citation type="submission" date="2021-01" db="EMBL/GenBank/DDBJ databases">
        <title>Actinoplanes sp. nov. LDG1-06 isolated from lichen.</title>
        <authorList>
            <person name="Saeng-In P."/>
            <person name="Phongsopitanun W."/>
            <person name="Kanchanasin P."/>
            <person name="Yuki M."/>
            <person name="Kudo T."/>
            <person name="Ohkuma M."/>
            <person name="Tanasupawat S."/>
        </authorList>
    </citation>
    <scope>NUCLEOTIDE SEQUENCE [LARGE SCALE GENOMIC DNA]</scope>
    <source>
        <strain evidence="3 4">LDG1-06</strain>
    </source>
</reference>
<keyword evidence="2" id="KW-0472">Membrane</keyword>